<reference evidence="1 2" key="1">
    <citation type="submission" date="2019-06" db="EMBL/GenBank/DDBJ databases">
        <authorList>
            <person name="Meng X."/>
        </authorList>
    </citation>
    <scope>NUCLEOTIDE SEQUENCE [LARGE SCALE GENOMIC DNA]</scope>
    <source>
        <strain evidence="1 2">M625</strain>
    </source>
</reference>
<keyword evidence="2" id="KW-1185">Reference proteome</keyword>
<dbReference type="AlphaFoldDB" id="A0A504J2V1"/>
<gene>
    <name evidence="1" type="ORF">FHK87_20200</name>
</gene>
<dbReference type="RefSeq" id="WP_140595957.1">
    <property type="nucleotide sequence ID" value="NZ_VFWZ01000008.1"/>
</dbReference>
<sequence length="139" mass="16831">MSEKRKKLGKRKIVENWLLMNKDFLHIKAIEREVKIPENTIQKYTKKGKTISTRRITSIHKWMLKLCDLSDKEWFVKHQKCLNITRIEAEINVKNGTLQKFIKYNRSLKKEVSQSLFDWQDDFLNPIYEWKSYNNKSPK</sequence>
<name>A0A504J2V1_9FLAO</name>
<evidence type="ECO:0000313" key="2">
    <source>
        <dbReference type="Proteomes" id="UP000315540"/>
    </source>
</evidence>
<organism evidence="1 2">
    <name type="scientific">Aquimarina algicola</name>
    <dbReference type="NCBI Taxonomy" id="2589995"/>
    <lineage>
        <taxon>Bacteria</taxon>
        <taxon>Pseudomonadati</taxon>
        <taxon>Bacteroidota</taxon>
        <taxon>Flavobacteriia</taxon>
        <taxon>Flavobacteriales</taxon>
        <taxon>Flavobacteriaceae</taxon>
        <taxon>Aquimarina</taxon>
    </lineage>
</organism>
<proteinExistence type="predicted"/>
<dbReference type="Proteomes" id="UP000315540">
    <property type="component" value="Unassembled WGS sequence"/>
</dbReference>
<protein>
    <submittedName>
        <fullName evidence="1">Uncharacterized protein</fullName>
    </submittedName>
</protein>
<comment type="caution">
    <text evidence="1">The sequence shown here is derived from an EMBL/GenBank/DDBJ whole genome shotgun (WGS) entry which is preliminary data.</text>
</comment>
<accession>A0A504J2V1</accession>
<dbReference type="EMBL" id="VFWZ01000008">
    <property type="protein sequence ID" value="TPN82752.1"/>
    <property type="molecule type" value="Genomic_DNA"/>
</dbReference>
<evidence type="ECO:0000313" key="1">
    <source>
        <dbReference type="EMBL" id="TPN82752.1"/>
    </source>
</evidence>